<proteinExistence type="predicted"/>
<dbReference type="AlphaFoldDB" id="A0A317T989"/>
<evidence type="ECO:0000313" key="2">
    <source>
        <dbReference type="Proteomes" id="UP000246278"/>
    </source>
</evidence>
<dbReference type="Proteomes" id="UP000246278">
    <property type="component" value="Unassembled WGS sequence"/>
</dbReference>
<organism evidence="1 2">
    <name type="scientific">Prosthecochloris marina</name>
    <dbReference type="NCBI Taxonomy" id="2017681"/>
    <lineage>
        <taxon>Bacteria</taxon>
        <taxon>Pseudomonadati</taxon>
        <taxon>Chlorobiota</taxon>
        <taxon>Chlorobiia</taxon>
        <taxon>Chlorobiales</taxon>
        <taxon>Chlorobiaceae</taxon>
        <taxon>Prosthecochloris</taxon>
    </lineage>
</organism>
<keyword evidence="2" id="KW-1185">Reference proteome</keyword>
<dbReference type="EMBL" id="PDNZ01000001">
    <property type="protein sequence ID" value="PWW83303.1"/>
    <property type="molecule type" value="Genomic_DNA"/>
</dbReference>
<accession>A0A317T989</accession>
<evidence type="ECO:0000313" key="1">
    <source>
        <dbReference type="EMBL" id="PWW83303.1"/>
    </source>
</evidence>
<comment type="caution">
    <text evidence="1">The sequence shown here is derived from an EMBL/GenBank/DDBJ whole genome shotgun (WGS) entry which is preliminary data.</text>
</comment>
<gene>
    <name evidence="1" type="ORF">CR164_01755</name>
</gene>
<protein>
    <submittedName>
        <fullName evidence="1">Uncharacterized protein</fullName>
    </submittedName>
</protein>
<name>A0A317T989_9CHLB</name>
<sequence length="109" mass="13097">MQKNGTYVQKKRSIAVSTEKKEYTKKQIMLVLEDLLNKYISDTTFRRWKNAVGIQTKARYTQFDLFRLWFIGDYMNDDRSLNRATNALERKLHKLKEKHLSQPKNKCHD</sequence>
<reference evidence="2" key="1">
    <citation type="submission" date="2017-10" db="EMBL/GenBank/DDBJ databases">
        <authorList>
            <person name="Gaisin V.A."/>
            <person name="Rysina M.S."/>
            <person name="Grouzdev D.S."/>
        </authorList>
    </citation>
    <scope>NUCLEOTIDE SEQUENCE [LARGE SCALE GENOMIC DNA]</scope>
    <source>
        <strain evidence="2">V1</strain>
    </source>
</reference>